<keyword evidence="2" id="KW-1185">Reference proteome</keyword>
<name>A0ACB9LK32_9MYRT</name>
<dbReference type="EMBL" id="CM042890">
    <property type="protein sequence ID" value="KAI4311616.1"/>
    <property type="molecule type" value="Genomic_DNA"/>
</dbReference>
<accession>A0ACB9LK32</accession>
<reference evidence="2" key="1">
    <citation type="journal article" date="2023" name="Front. Plant Sci.">
        <title>Chromosomal-level genome assembly of Melastoma candidum provides insights into trichome evolution.</title>
        <authorList>
            <person name="Zhong Y."/>
            <person name="Wu W."/>
            <person name="Sun C."/>
            <person name="Zou P."/>
            <person name="Liu Y."/>
            <person name="Dai S."/>
            <person name="Zhou R."/>
        </authorList>
    </citation>
    <scope>NUCLEOTIDE SEQUENCE [LARGE SCALE GENOMIC DNA]</scope>
</reference>
<evidence type="ECO:0000313" key="1">
    <source>
        <dbReference type="EMBL" id="KAI4311616.1"/>
    </source>
</evidence>
<dbReference type="Proteomes" id="UP001057402">
    <property type="component" value="Chromosome 11"/>
</dbReference>
<protein>
    <submittedName>
        <fullName evidence="1">Uncharacterized protein</fullName>
    </submittedName>
</protein>
<gene>
    <name evidence="1" type="ORF">MLD38_036498</name>
</gene>
<sequence length="1261" mass="142123">MPDLPVDLRQLVAPPAGRIHGTVPNAKESPPRIREFNSPSASYNAWRRSSRSGGTELVEGTADLTYCFPPVANLQIKSINQDYVLHAERLAVGVTHLAPIFQTKKSKEKRIEGDMDRGRLPVAKRTRSQTERFYRQISGGAMSRNKKSNVAVEREGGDEEVVFLGFLGKDGGYRSKPLVNEGEVRTPEGGGGVESSGQEWREMGCIGRPVKALDVIDLEEVEDCAVVEVGKEAGRNTEKKEKKNEKGAHEASKKHSTGNGMMGFRETMDGQVSDRSWNAENEKQDSGFVKLDCSSEEESPLLSSSEEEDNLEDEDYAAEKSSSDFMEPKDGEAAIDEVSSEDDDSFLVEEVREVANESHLGMQRNKEKNKKEKENDTEEDEETVSLVRRNRVARQTKSHDIVPRQGIGAKKVCTGTFEDPFFLEEDSKEDVVTSTKSSSAQEGPSPHETAGSKTTTSESMSMEYENVNDDASEAGSDIEGRNAKIARAKIGKPSLDKKILLGSIWGEEDLLDMTRELNHQAEPSSPKDKKITNRLFKWGDDSPSPPEKTPEQLQMEELWMELDFCLRTSEMETENADGVENDSQNHELDPCRRGDHDGILDEEIGIRCRKCGLIMQEIRDVYAPFIDDPIERRAKKDEGRGGGKTIDGLLNGNDDPMFQSNHSVKKDGSVWDLIPGVKESMYPHQIDGFEFIWKNFAGGLVLEELEKTKEYYVGSGCIISHAPGTGKTRLTIVFLQSYMNFHPKCQPVIIAPKSMLMTWEEEFRKWNVNVPFHNLNRNDLTGRENLAAVRILQNSMMGGFTVENVRWLKVQSWILEKSVLGVSYNLFEKLTREKGDNVVEEGKSMRITLLEKSGIVVMDEGHTPRNDGSLIWKATSNLKTRKRIILSGTPFQNNFDELHNTFSLVKPGFDVMFTPRRESNVRKRRSNRTGDDWDSLTGSISKNHDIEKLGKLKSLIAPFVHVHKGTILQDRLPGMSHCALYLRPRNLQKQLLSIADTLVNAFQKKHLVTLLSVHPSMLLEVPASEKRELFPDISQLDSLRLYPEDGVKTKFIVELLRLSEALNEKVLIFSEFLDPLDFIKEQLKSCYGWIEGREILKMDGKLDLKQRQTSINAFNNEASEVRVLLASTGACSEGISLVGASRVVLLDSAWNPSVERQAISRAYRLGQKKFVYIYHLLAFGSSEEDTYRQQVEKDVISNMIFPLTEKNEPLRPDSTTKVPEDKILEAMWQHSSFKELIEKVVYHKKEANLMETFGRQLALIE</sequence>
<evidence type="ECO:0000313" key="2">
    <source>
        <dbReference type="Proteomes" id="UP001057402"/>
    </source>
</evidence>
<organism evidence="1 2">
    <name type="scientific">Melastoma candidum</name>
    <dbReference type="NCBI Taxonomy" id="119954"/>
    <lineage>
        <taxon>Eukaryota</taxon>
        <taxon>Viridiplantae</taxon>
        <taxon>Streptophyta</taxon>
        <taxon>Embryophyta</taxon>
        <taxon>Tracheophyta</taxon>
        <taxon>Spermatophyta</taxon>
        <taxon>Magnoliopsida</taxon>
        <taxon>eudicotyledons</taxon>
        <taxon>Gunneridae</taxon>
        <taxon>Pentapetalae</taxon>
        <taxon>rosids</taxon>
        <taxon>malvids</taxon>
        <taxon>Myrtales</taxon>
        <taxon>Melastomataceae</taxon>
        <taxon>Melastomatoideae</taxon>
        <taxon>Melastomateae</taxon>
        <taxon>Melastoma</taxon>
    </lineage>
</organism>
<proteinExistence type="predicted"/>
<comment type="caution">
    <text evidence="1">The sequence shown here is derived from an EMBL/GenBank/DDBJ whole genome shotgun (WGS) entry which is preliminary data.</text>
</comment>